<dbReference type="EMBL" id="JAFIMR010000003">
    <property type="protein sequence ID" value="KAI1879892.1"/>
    <property type="molecule type" value="Genomic_DNA"/>
</dbReference>
<dbReference type="Proteomes" id="UP000829685">
    <property type="component" value="Unassembled WGS sequence"/>
</dbReference>
<protein>
    <recommendedName>
        <fullName evidence="3">Cell wall protein PhiA</fullName>
    </recommendedName>
</protein>
<dbReference type="AlphaFoldDB" id="A0A9P9WVK5"/>
<evidence type="ECO:0008006" key="3">
    <source>
        <dbReference type="Google" id="ProtNLM"/>
    </source>
</evidence>
<sequence>MQFKTLAVAAATAAGASAQNSTTPSAFGVLSIRSGSQLQYAGWSAASGGIFNLLPEQKVSCDPGADESYATFTIVDGALNLYSNQNPPQQLYVDRSGMGMGKIGYTTGAEPAPRSGERTGWAVTGTELTFDGSGFVACPGYEGGAWEIWLGGVSDHPGWNYNCTGVGARVVPISEPVSCLYE</sequence>
<reference evidence="1" key="1">
    <citation type="submission" date="2021-03" db="EMBL/GenBank/DDBJ databases">
        <title>Revisited historic fungal species revealed as producer of novel bioactive compounds through whole genome sequencing and comparative genomics.</title>
        <authorList>
            <person name="Vignolle G.A."/>
            <person name="Hochenegger N."/>
            <person name="Mach R.L."/>
            <person name="Mach-Aigner A.R."/>
            <person name="Javad Rahimi M."/>
            <person name="Salim K.A."/>
            <person name="Chan C.M."/>
            <person name="Lim L.B.L."/>
            <person name="Cai F."/>
            <person name="Druzhinina I.S."/>
            <person name="U'Ren J.M."/>
            <person name="Derntl C."/>
        </authorList>
    </citation>
    <scope>NUCLEOTIDE SEQUENCE</scope>
    <source>
        <strain evidence="1">TUCIM 5799</strain>
    </source>
</reference>
<accession>A0A9P9WVK5</accession>
<proteinExistence type="predicted"/>
<evidence type="ECO:0000313" key="2">
    <source>
        <dbReference type="Proteomes" id="UP000829685"/>
    </source>
</evidence>
<dbReference type="OrthoDB" id="4093325at2759"/>
<comment type="caution">
    <text evidence="1">The sequence shown here is derived from an EMBL/GenBank/DDBJ whole genome shotgun (WGS) entry which is preliminary data.</text>
</comment>
<gene>
    <name evidence="1" type="ORF">JX265_001513</name>
</gene>
<evidence type="ECO:0000313" key="1">
    <source>
        <dbReference type="EMBL" id="KAI1879892.1"/>
    </source>
</evidence>
<organism evidence="1 2">
    <name type="scientific">Neoarthrinium moseri</name>
    <dbReference type="NCBI Taxonomy" id="1658444"/>
    <lineage>
        <taxon>Eukaryota</taxon>
        <taxon>Fungi</taxon>
        <taxon>Dikarya</taxon>
        <taxon>Ascomycota</taxon>
        <taxon>Pezizomycotina</taxon>
        <taxon>Sordariomycetes</taxon>
        <taxon>Xylariomycetidae</taxon>
        <taxon>Amphisphaeriales</taxon>
        <taxon>Apiosporaceae</taxon>
        <taxon>Neoarthrinium</taxon>
    </lineage>
</organism>
<keyword evidence="2" id="KW-1185">Reference proteome</keyword>
<name>A0A9P9WVK5_9PEZI</name>